<protein>
    <submittedName>
        <fullName evidence="4">LytTR family two component transcriptional regulator</fullName>
    </submittedName>
</protein>
<evidence type="ECO:0000313" key="4">
    <source>
        <dbReference type="EMBL" id="RAJ08509.1"/>
    </source>
</evidence>
<dbReference type="AlphaFoldDB" id="A0A327QV70"/>
<dbReference type="InterPro" id="IPR011006">
    <property type="entry name" value="CheY-like_superfamily"/>
</dbReference>
<dbReference type="Gene3D" id="3.40.50.2300">
    <property type="match status" value="1"/>
</dbReference>
<dbReference type="Proteomes" id="UP000249547">
    <property type="component" value="Unassembled WGS sequence"/>
</dbReference>
<dbReference type="InterPro" id="IPR046947">
    <property type="entry name" value="LytR-like"/>
</dbReference>
<dbReference type="InterPro" id="IPR007492">
    <property type="entry name" value="LytTR_DNA-bd_dom"/>
</dbReference>
<evidence type="ECO:0000313" key="5">
    <source>
        <dbReference type="Proteomes" id="UP000249547"/>
    </source>
</evidence>
<dbReference type="PANTHER" id="PTHR37299">
    <property type="entry name" value="TRANSCRIPTIONAL REGULATOR-RELATED"/>
    <property type="match status" value="1"/>
</dbReference>
<dbReference type="RefSeq" id="WP_111596655.1">
    <property type="nucleotide sequence ID" value="NZ_QLLL01000002.1"/>
</dbReference>
<dbReference type="PROSITE" id="PS50930">
    <property type="entry name" value="HTH_LYTTR"/>
    <property type="match status" value="1"/>
</dbReference>
<feature type="domain" description="HTH LytTR-type" evidence="3">
    <location>
        <begin position="140"/>
        <end position="238"/>
    </location>
</feature>
<evidence type="ECO:0000256" key="1">
    <source>
        <dbReference type="PROSITE-ProRule" id="PRU00169"/>
    </source>
</evidence>
<keyword evidence="5" id="KW-1185">Reference proteome</keyword>
<gene>
    <name evidence="4" type="ORF">LX64_01162</name>
</gene>
<dbReference type="InterPro" id="IPR001789">
    <property type="entry name" value="Sig_transdc_resp-reg_receiver"/>
</dbReference>
<comment type="caution">
    <text evidence="4">The sequence shown here is derived from an EMBL/GenBank/DDBJ whole genome shotgun (WGS) entry which is preliminary data.</text>
</comment>
<dbReference type="Gene3D" id="2.40.50.1020">
    <property type="entry name" value="LytTr DNA-binding domain"/>
    <property type="match status" value="1"/>
</dbReference>
<proteinExistence type="predicted"/>
<dbReference type="SUPFAM" id="SSF52172">
    <property type="entry name" value="CheY-like"/>
    <property type="match status" value="1"/>
</dbReference>
<dbReference type="SMART" id="SM00448">
    <property type="entry name" value="REC"/>
    <property type="match status" value="1"/>
</dbReference>
<dbReference type="Pfam" id="PF04397">
    <property type="entry name" value="LytTR"/>
    <property type="match status" value="1"/>
</dbReference>
<feature type="domain" description="Response regulatory" evidence="2">
    <location>
        <begin position="4"/>
        <end position="115"/>
    </location>
</feature>
<dbReference type="EMBL" id="QLLL01000002">
    <property type="protein sequence ID" value="RAJ08509.1"/>
    <property type="molecule type" value="Genomic_DNA"/>
</dbReference>
<dbReference type="SMART" id="SM00850">
    <property type="entry name" value="LytTR"/>
    <property type="match status" value="1"/>
</dbReference>
<sequence>MQLKALIIDDEPLAHDVIKELAQEVPYLQIVGDCYSATEAIIYLQQHPVDLLFLDIQMPKLSGLDFLRTLSKRPLVIITTAHHEYAVEGFELDVMDYIMKPFRFDRFLKATNKAWEQFKTQQTTSSSSTLPAATNAPASLFVKQDKRLVQIHLQDIYYVESYGNYVKIWLKDHAILTPKTMLSMEEALPVEQFVRIHKSYIVNKLNVDYIEGNMVVLKNKQSLLIGKSYKPLLKDFFE</sequence>
<evidence type="ECO:0000259" key="3">
    <source>
        <dbReference type="PROSITE" id="PS50930"/>
    </source>
</evidence>
<accession>A0A327QV70</accession>
<reference evidence="4 5" key="1">
    <citation type="submission" date="2018-06" db="EMBL/GenBank/DDBJ databases">
        <title>Genomic Encyclopedia of Archaeal and Bacterial Type Strains, Phase II (KMG-II): from individual species to whole genera.</title>
        <authorList>
            <person name="Goeker M."/>
        </authorList>
    </citation>
    <scope>NUCLEOTIDE SEQUENCE [LARGE SCALE GENOMIC DNA]</scope>
    <source>
        <strain evidence="4 5">DSM 23857</strain>
    </source>
</reference>
<feature type="modified residue" description="4-aspartylphosphate" evidence="1">
    <location>
        <position position="55"/>
    </location>
</feature>
<name>A0A327QV70_9BACT</name>
<organism evidence="4 5">
    <name type="scientific">Chitinophaga skermanii</name>
    <dbReference type="NCBI Taxonomy" id="331697"/>
    <lineage>
        <taxon>Bacteria</taxon>
        <taxon>Pseudomonadati</taxon>
        <taxon>Bacteroidota</taxon>
        <taxon>Chitinophagia</taxon>
        <taxon>Chitinophagales</taxon>
        <taxon>Chitinophagaceae</taxon>
        <taxon>Chitinophaga</taxon>
    </lineage>
</organism>
<dbReference type="PROSITE" id="PS50110">
    <property type="entry name" value="RESPONSE_REGULATORY"/>
    <property type="match status" value="1"/>
</dbReference>
<dbReference type="PANTHER" id="PTHR37299:SF1">
    <property type="entry name" value="STAGE 0 SPORULATION PROTEIN A HOMOLOG"/>
    <property type="match status" value="1"/>
</dbReference>
<evidence type="ECO:0000259" key="2">
    <source>
        <dbReference type="PROSITE" id="PS50110"/>
    </source>
</evidence>
<dbReference type="Pfam" id="PF00072">
    <property type="entry name" value="Response_reg"/>
    <property type="match status" value="1"/>
</dbReference>
<dbReference type="OrthoDB" id="9787344at2"/>
<dbReference type="GO" id="GO:0000156">
    <property type="term" value="F:phosphorelay response regulator activity"/>
    <property type="evidence" value="ECO:0007669"/>
    <property type="project" value="InterPro"/>
</dbReference>
<dbReference type="GO" id="GO:0003677">
    <property type="term" value="F:DNA binding"/>
    <property type="evidence" value="ECO:0007669"/>
    <property type="project" value="InterPro"/>
</dbReference>
<keyword evidence="1" id="KW-0597">Phosphoprotein</keyword>